<dbReference type="Pfam" id="PF00656">
    <property type="entry name" value="Peptidase_C14"/>
    <property type="match status" value="1"/>
</dbReference>
<dbReference type="PANTHER" id="PTHR48104">
    <property type="entry name" value="METACASPASE-4"/>
    <property type="match status" value="1"/>
</dbReference>
<dbReference type="GO" id="GO:0005737">
    <property type="term" value="C:cytoplasm"/>
    <property type="evidence" value="ECO:0007669"/>
    <property type="project" value="TreeGrafter"/>
</dbReference>
<keyword evidence="5" id="KW-1185">Reference proteome</keyword>
<organism evidence="4 5">
    <name type="scientific">Hypholoma sublateritium (strain FD-334 SS-4)</name>
    <dbReference type="NCBI Taxonomy" id="945553"/>
    <lineage>
        <taxon>Eukaryota</taxon>
        <taxon>Fungi</taxon>
        <taxon>Dikarya</taxon>
        <taxon>Basidiomycota</taxon>
        <taxon>Agaricomycotina</taxon>
        <taxon>Agaricomycetes</taxon>
        <taxon>Agaricomycetidae</taxon>
        <taxon>Agaricales</taxon>
        <taxon>Agaricineae</taxon>
        <taxon>Strophariaceae</taxon>
        <taxon>Hypholoma</taxon>
    </lineage>
</organism>
<dbReference type="PANTHER" id="PTHR48104:SF30">
    <property type="entry name" value="METACASPASE-1"/>
    <property type="match status" value="1"/>
</dbReference>
<dbReference type="InterPro" id="IPR011600">
    <property type="entry name" value="Pept_C14_caspase"/>
</dbReference>
<dbReference type="Proteomes" id="UP000054270">
    <property type="component" value="Unassembled WGS sequence"/>
</dbReference>
<dbReference type="GO" id="GO:0004197">
    <property type="term" value="F:cysteine-type endopeptidase activity"/>
    <property type="evidence" value="ECO:0007669"/>
    <property type="project" value="InterPro"/>
</dbReference>
<gene>
    <name evidence="4" type="ORF">HYPSUDRAFT_43125</name>
</gene>
<name>A0A0D2MAM9_HYPSF</name>
<sequence length="458" mass="52299">MKMMPRAWAAFRRKQPISSPVDVEIKPVTVEKKIKLKALLIGIQQIREEAEPMSPSGLRSPDGKKDGKKKKWLKRRKDRKDTTREALKGPHRDVAAMRDLLIKLYNYDPQDITVLIDDDKPCNVQPTRDNILQAINNLIKNAEENDRFFFHYSGHSDQEDTDDVEEEDRKNEFIVTSDGKKIKDDELRANLAAPLPQGSSLIAVFDSCHSGTLLDLKHFRCNRVYVPWMNKGNRRTNSNWNSNKRMFAQISARVGPVPRQKKQVFDWARTSIDGVLSGSKDSGMRADSARHQPSLSIITDVPGSPAPWLDSPNEREKQCMSPVAMYCTGYCRDNDLFTYEDALKADVISLSSSKDSQLTWEDATGTCTMTQALVRILSNEPHPTYQKLLTLVSHDIHAYYVDLHSRAREYRKMVQAINKTKMLLGKKAQLGDRVEMNNFQNPQLSSDRPLDMSRAFYP</sequence>
<protein>
    <recommendedName>
        <fullName evidence="3">Peptidase C14 caspase domain-containing protein</fullName>
    </recommendedName>
</protein>
<feature type="compositionally biased region" description="Basic residues" evidence="2">
    <location>
        <begin position="66"/>
        <end position="78"/>
    </location>
</feature>
<dbReference type="OrthoDB" id="3223806at2759"/>
<accession>A0A0D2MAM9</accession>
<evidence type="ECO:0000256" key="1">
    <source>
        <dbReference type="ARBA" id="ARBA00009005"/>
    </source>
</evidence>
<dbReference type="Gene3D" id="3.40.50.12660">
    <property type="match status" value="2"/>
</dbReference>
<dbReference type="EMBL" id="KN817567">
    <property type="protein sequence ID" value="KJA20433.1"/>
    <property type="molecule type" value="Genomic_DNA"/>
</dbReference>
<reference evidence="5" key="1">
    <citation type="submission" date="2014-04" db="EMBL/GenBank/DDBJ databases">
        <title>Evolutionary Origins and Diversification of the Mycorrhizal Mutualists.</title>
        <authorList>
            <consortium name="DOE Joint Genome Institute"/>
            <consortium name="Mycorrhizal Genomics Consortium"/>
            <person name="Kohler A."/>
            <person name="Kuo A."/>
            <person name="Nagy L.G."/>
            <person name="Floudas D."/>
            <person name="Copeland A."/>
            <person name="Barry K.W."/>
            <person name="Cichocki N."/>
            <person name="Veneault-Fourrey C."/>
            <person name="LaButti K."/>
            <person name="Lindquist E.A."/>
            <person name="Lipzen A."/>
            <person name="Lundell T."/>
            <person name="Morin E."/>
            <person name="Murat C."/>
            <person name="Riley R."/>
            <person name="Ohm R."/>
            <person name="Sun H."/>
            <person name="Tunlid A."/>
            <person name="Henrissat B."/>
            <person name="Grigoriev I.V."/>
            <person name="Hibbett D.S."/>
            <person name="Martin F."/>
        </authorList>
    </citation>
    <scope>NUCLEOTIDE SEQUENCE [LARGE SCALE GENOMIC DNA]</scope>
    <source>
        <strain evidence="5">FD-334 SS-4</strain>
    </source>
</reference>
<evidence type="ECO:0000313" key="5">
    <source>
        <dbReference type="Proteomes" id="UP000054270"/>
    </source>
</evidence>
<evidence type="ECO:0000313" key="4">
    <source>
        <dbReference type="EMBL" id="KJA20433.1"/>
    </source>
</evidence>
<evidence type="ECO:0000256" key="2">
    <source>
        <dbReference type="SAM" id="MobiDB-lite"/>
    </source>
</evidence>
<evidence type="ECO:0000259" key="3">
    <source>
        <dbReference type="Pfam" id="PF00656"/>
    </source>
</evidence>
<dbReference type="OMA" id="RVICISA"/>
<dbReference type="InterPro" id="IPR050452">
    <property type="entry name" value="Metacaspase"/>
</dbReference>
<dbReference type="GO" id="GO:0006508">
    <property type="term" value="P:proteolysis"/>
    <property type="evidence" value="ECO:0007669"/>
    <property type="project" value="InterPro"/>
</dbReference>
<dbReference type="AlphaFoldDB" id="A0A0D2MAM9"/>
<feature type="region of interest" description="Disordered" evidence="2">
    <location>
        <begin position="50"/>
        <end position="90"/>
    </location>
</feature>
<feature type="domain" description="Peptidase C14 caspase" evidence="3">
    <location>
        <begin position="83"/>
        <end position="400"/>
    </location>
</feature>
<proteinExistence type="inferred from homology"/>
<feature type="compositionally biased region" description="Basic and acidic residues" evidence="2">
    <location>
        <begin position="79"/>
        <end position="90"/>
    </location>
</feature>
<comment type="similarity">
    <text evidence="1">Belongs to the peptidase C14B family.</text>
</comment>